<proteinExistence type="predicted"/>
<reference evidence="1 2" key="1">
    <citation type="submission" date="2020-04" db="EMBL/GenBank/DDBJ databases">
        <title>Ralstonia insidiosa genome sequencing and assembly.</title>
        <authorList>
            <person name="Martins R.C.R."/>
            <person name="Perdigao-Neto L.V."/>
            <person name="Levin A.S.S."/>
            <person name="Costa S.F."/>
        </authorList>
    </citation>
    <scope>NUCLEOTIDE SEQUENCE [LARGE SCALE GENOMIC DNA]</scope>
    <source>
        <strain evidence="1 2">5047</strain>
    </source>
</reference>
<accession>A0A848NP41</accession>
<evidence type="ECO:0000313" key="2">
    <source>
        <dbReference type="Proteomes" id="UP000575469"/>
    </source>
</evidence>
<dbReference type="AlphaFoldDB" id="A0A848NP41"/>
<dbReference type="InterPro" id="IPR056113">
    <property type="entry name" value="DUF7696"/>
</dbReference>
<dbReference type="EMBL" id="JABBZM010000002">
    <property type="protein sequence ID" value="NMV36791.1"/>
    <property type="molecule type" value="Genomic_DNA"/>
</dbReference>
<name>A0A848NP41_9RALS</name>
<evidence type="ECO:0000313" key="1">
    <source>
        <dbReference type="EMBL" id="NMV36791.1"/>
    </source>
</evidence>
<sequence>MRCQCPSCCADPAPTYTEQHRLECEARHVCNLPDKESRLAYLEVVAKRRGQQARDLLAAEVRRQW</sequence>
<organism evidence="1 2">
    <name type="scientific">Ralstonia insidiosa</name>
    <dbReference type="NCBI Taxonomy" id="190721"/>
    <lineage>
        <taxon>Bacteria</taxon>
        <taxon>Pseudomonadati</taxon>
        <taxon>Pseudomonadota</taxon>
        <taxon>Betaproteobacteria</taxon>
        <taxon>Burkholderiales</taxon>
        <taxon>Burkholderiaceae</taxon>
        <taxon>Ralstonia</taxon>
    </lineage>
</organism>
<dbReference type="Proteomes" id="UP000575469">
    <property type="component" value="Unassembled WGS sequence"/>
</dbReference>
<comment type="caution">
    <text evidence="1">The sequence shown here is derived from an EMBL/GenBank/DDBJ whole genome shotgun (WGS) entry which is preliminary data.</text>
</comment>
<protein>
    <submittedName>
        <fullName evidence="1">Uncharacterized protein</fullName>
    </submittedName>
</protein>
<gene>
    <name evidence="1" type="ORF">HGR00_02580</name>
</gene>
<dbReference type="RefSeq" id="WP_169339148.1">
    <property type="nucleotide sequence ID" value="NZ_JABBZM010000002.1"/>
</dbReference>
<dbReference type="Pfam" id="PF24751">
    <property type="entry name" value="DUF7696"/>
    <property type="match status" value="1"/>
</dbReference>